<keyword evidence="4" id="KW-0788">Thiol protease</keyword>
<gene>
    <name evidence="6" type="ORF">A2946_02955</name>
</gene>
<comment type="similarity">
    <text evidence="1">Belongs to the peptidase C15 family.</text>
</comment>
<dbReference type="PANTHER" id="PTHR23402">
    <property type="entry name" value="PROTEASE FAMILY C15 PYROGLUTAMYL-PEPTIDASE I-RELATED"/>
    <property type="match status" value="1"/>
</dbReference>
<dbReference type="Gene3D" id="3.40.630.20">
    <property type="entry name" value="Peptidase C15, pyroglutamyl peptidase I-like"/>
    <property type="match status" value="1"/>
</dbReference>
<evidence type="ECO:0000313" key="6">
    <source>
        <dbReference type="EMBL" id="OGZ01868.1"/>
    </source>
</evidence>
<dbReference type="GO" id="GO:0008234">
    <property type="term" value="F:cysteine-type peptidase activity"/>
    <property type="evidence" value="ECO:0007669"/>
    <property type="project" value="UniProtKB-KW"/>
</dbReference>
<feature type="domain" description="Ig-like" evidence="5">
    <location>
        <begin position="44"/>
        <end position="155"/>
    </location>
</feature>
<dbReference type="InterPro" id="IPR016125">
    <property type="entry name" value="Peptidase_C15-like"/>
</dbReference>
<organism evidence="6 7">
    <name type="scientific">Candidatus Liptonbacteria bacterium RIFCSPLOWO2_01_FULL_53_13</name>
    <dbReference type="NCBI Taxonomy" id="1798651"/>
    <lineage>
        <taxon>Bacteria</taxon>
        <taxon>Candidatus Liptoniibacteriota</taxon>
    </lineage>
</organism>
<evidence type="ECO:0000313" key="7">
    <source>
        <dbReference type="Proteomes" id="UP000178348"/>
    </source>
</evidence>
<protein>
    <recommendedName>
        <fullName evidence="5">Ig-like domain-containing protein</fullName>
    </recommendedName>
</protein>
<evidence type="ECO:0000259" key="5">
    <source>
        <dbReference type="PROSITE" id="PS50835"/>
    </source>
</evidence>
<reference evidence="6 7" key="1">
    <citation type="journal article" date="2016" name="Nat. Commun.">
        <title>Thousands of microbial genomes shed light on interconnected biogeochemical processes in an aquifer system.</title>
        <authorList>
            <person name="Anantharaman K."/>
            <person name="Brown C.T."/>
            <person name="Hug L.A."/>
            <person name="Sharon I."/>
            <person name="Castelle C.J."/>
            <person name="Probst A.J."/>
            <person name="Thomas B.C."/>
            <person name="Singh A."/>
            <person name="Wilkins M.J."/>
            <person name="Karaoz U."/>
            <person name="Brodie E.L."/>
            <person name="Williams K.H."/>
            <person name="Hubbard S.S."/>
            <person name="Banfield J.F."/>
        </authorList>
    </citation>
    <scope>NUCLEOTIDE SEQUENCE [LARGE SCALE GENOMIC DNA]</scope>
</reference>
<proteinExistence type="inferred from homology"/>
<dbReference type="Proteomes" id="UP000178348">
    <property type="component" value="Unassembled WGS sequence"/>
</dbReference>
<keyword evidence="3" id="KW-0378">Hydrolase</keyword>
<evidence type="ECO:0000256" key="4">
    <source>
        <dbReference type="ARBA" id="ARBA00022807"/>
    </source>
</evidence>
<dbReference type="EMBL" id="MHLB01000029">
    <property type="protein sequence ID" value="OGZ01868.1"/>
    <property type="molecule type" value="Genomic_DNA"/>
</dbReference>
<evidence type="ECO:0000256" key="3">
    <source>
        <dbReference type="ARBA" id="ARBA00022801"/>
    </source>
</evidence>
<sequence length="218" mass="24508">MTKKALITGSETFGKYITNPTKWLALSADGKVIAGYEIYSLVFPSVVLNAEGVENKGEATIRKAQEIGADVIISFGMASEVKGFRLEKSGINWVYNKKYLSDKENNRPLEPSQPKKEKIETDLSLWDIEKMKGLFANANLPFEASTSDDAGQYSCNSWIYRTLLAMKKQKLNIPYLFVHCACTEEAIELVSDFDRSKILIKKEDMLKALEIVLQSYKG</sequence>
<dbReference type="InterPro" id="IPR036440">
    <property type="entry name" value="Peptidase_C15-like_sf"/>
</dbReference>
<accession>A0A1G2CN41</accession>
<dbReference type="PROSITE" id="PS50835">
    <property type="entry name" value="IG_LIKE"/>
    <property type="match status" value="1"/>
</dbReference>
<evidence type="ECO:0000256" key="2">
    <source>
        <dbReference type="ARBA" id="ARBA00022670"/>
    </source>
</evidence>
<dbReference type="AlphaFoldDB" id="A0A1G2CN41"/>
<dbReference type="PANTHER" id="PTHR23402:SF1">
    <property type="entry name" value="PYROGLUTAMYL-PEPTIDASE I"/>
    <property type="match status" value="1"/>
</dbReference>
<dbReference type="GO" id="GO:0006508">
    <property type="term" value="P:proteolysis"/>
    <property type="evidence" value="ECO:0007669"/>
    <property type="project" value="UniProtKB-KW"/>
</dbReference>
<keyword evidence="2" id="KW-0645">Protease</keyword>
<dbReference type="InterPro" id="IPR007110">
    <property type="entry name" value="Ig-like_dom"/>
</dbReference>
<dbReference type="Pfam" id="PF01470">
    <property type="entry name" value="Peptidase_C15"/>
    <property type="match status" value="1"/>
</dbReference>
<evidence type="ECO:0000256" key="1">
    <source>
        <dbReference type="ARBA" id="ARBA00006641"/>
    </source>
</evidence>
<name>A0A1G2CN41_9BACT</name>
<dbReference type="SUPFAM" id="SSF53182">
    <property type="entry name" value="Pyrrolidone carboxyl peptidase (pyroglutamate aminopeptidase)"/>
    <property type="match status" value="1"/>
</dbReference>
<comment type="caution">
    <text evidence="6">The sequence shown here is derived from an EMBL/GenBank/DDBJ whole genome shotgun (WGS) entry which is preliminary data.</text>
</comment>